<gene>
    <name evidence="2" type="ORF">FK85_30060</name>
</gene>
<proteinExistence type="predicted"/>
<feature type="compositionally biased region" description="Low complexity" evidence="1">
    <location>
        <begin position="185"/>
        <end position="199"/>
    </location>
</feature>
<sequence>MKVRGERECRKCGARWSYYETGSVECPDCGALRSVGVDDRTAHTDAPATLDLTPHRARFGDARGTLPEEGVDDLKADLREYVRKRGFIRGGELLPLDDTYLAARELLEAVDLYDRLRDPTDRDREYLLSLLAGADNGDRPETEAVPDSLREARGMAAVRAVDEYRTDLLAFLDELAGIERADTNGADGSGADSSDDSSAPTVSVAGDDPLARIDRARALLERLRDRTKRAEALTGDVPPGDADALVDAANALGEYVRTGDETPLDRARDRLADAET</sequence>
<dbReference type="Proteomes" id="UP000053331">
    <property type="component" value="Unassembled WGS sequence"/>
</dbReference>
<dbReference type="RefSeq" id="WP_050026426.1">
    <property type="nucleotide sequence ID" value="NZ_JNFH02000079.1"/>
</dbReference>
<organism evidence="2 3">
    <name type="scientific">Halorubrum saccharovorum</name>
    <dbReference type="NCBI Taxonomy" id="2248"/>
    <lineage>
        <taxon>Archaea</taxon>
        <taxon>Methanobacteriati</taxon>
        <taxon>Methanobacteriota</taxon>
        <taxon>Stenosarchaea group</taxon>
        <taxon>Halobacteria</taxon>
        <taxon>Halobacteriales</taxon>
        <taxon>Haloferacaceae</taxon>
        <taxon>Halorubrum</taxon>
    </lineage>
</organism>
<evidence type="ECO:0000313" key="3">
    <source>
        <dbReference type="Proteomes" id="UP000053331"/>
    </source>
</evidence>
<dbReference type="InterPro" id="IPR055541">
    <property type="entry name" value="DUF7117"/>
</dbReference>
<reference evidence="2 3" key="1">
    <citation type="journal article" date="2015" name="Genome Announc.">
        <title>Draft genome sequence of a Halorubrum H3 strain isolated from the burlinskoye salt lake (Altai Krai, Russia).</title>
        <authorList>
            <person name="Rozanov A.S."/>
            <person name="Bryanskaya A.V."/>
            <person name="Malup T.K."/>
            <person name="Kotenko A.V."/>
            <person name="Peltek S.E."/>
        </authorList>
    </citation>
    <scope>NUCLEOTIDE SEQUENCE [LARGE SCALE GENOMIC DNA]</scope>
    <source>
        <strain evidence="2 3">H3</strain>
    </source>
</reference>
<dbReference type="OrthoDB" id="341613at2157"/>
<name>A0A0F8AUJ8_9EURY</name>
<feature type="region of interest" description="Disordered" evidence="1">
    <location>
        <begin position="183"/>
        <end position="206"/>
    </location>
</feature>
<evidence type="ECO:0000313" key="2">
    <source>
        <dbReference type="EMBL" id="KKF39241.1"/>
    </source>
</evidence>
<dbReference type="EMBL" id="JNFH02000079">
    <property type="protein sequence ID" value="KKF39241.1"/>
    <property type="molecule type" value="Genomic_DNA"/>
</dbReference>
<dbReference type="Pfam" id="PF23430">
    <property type="entry name" value="DUF7117"/>
    <property type="match status" value="2"/>
</dbReference>
<keyword evidence="3" id="KW-1185">Reference proteome</keyword>
<evidence type="ECO:0000256" key="1">
    <source>
        <dbReference type="SAM" id="MobiDB-lite"/>
    </source>
</evidence>
<comment type="caution">
    <text evidence="2">The sequence shown here is derived from an EMBL/GenBank/DDBJ whole genome shotgun (WGS) entry which is preliminary data.</text>
</comment>
<feature type="region of interest" description="Disordered" evidence="1">
    <location>
        <begin position="257"/>
        <end position="276"/>
    </location>
</feature>
<evidence type="ECO:0008006" key="4">
    <source>
        <dbReference type="Google" id="ProtNLM"/>
    </source>
</evidence>
<dbReference type="AlphaFoldDB" id="A0A0F8AUJ8"/>
<accession>A0A0F8AUJ8</accession>
<protein>
    <recommendedName>
        <fullName evidence="4">TFIIB-type zinc ribbon-containing protein</fullName>
    </recommendedName>
</protein>